<feature type="transmembrane region" description="Helical" evidence="2">
    <location>
        <begin position="164"/>
        <end position="185"/>
    </location>
</feature>
<dbReference type="Gene3D" id="1.20.1250.20">
    <property type="entry name" value="MFS general substrate transporter like domains"/>
    <property type="match status" value="1"/>
</dbReference>
<feature type="transmembrane region" description="Helical" evidence="2">
    <location>
        <begin position="68"/>
        <end position="87"/>
    </location>
</feature>
<evidence type="ECO:0000313" key="5">
    <source>
        <dbReference type="Proteomes" id="UP000509346"/>
    </source>
</evidence>
<feature type="transmembrane region" description="Helical" evidence="2">
    <location>
        <begin position="313"/>
        <end position="336"/>
    </location>
</feature>
<dbReference type="SUPFAM" id="SSF103473">
    <property type="entry name" value="MFS general substrate transporter"/>
    <property type="match status" value="1"/>
</dbReference>
<proteinExistence type="predicted"/>
<feature type="transmembrane region" description="Helical" evidence="2">
    <location>
        <begin position="35"/>
        <end position="56"/>
    </location>
</feature>
<dbReference type="EMBL" id="CP058909">
    <property type="protein sequence ID" value="QLH83060.1"/>
    <property type="molecule type" value="Genomic_DNA"/>
</dbReference>
<keyword evidence="2" id="KW-0812">Transmembrane</keyword>
<sequence length="455" mass="45848">MTDRWLYPWALGSVSFGGASLLVPLYVVQLGASPVQLGLLASTAALVGAPGAVLFGRLANGVGHRRSLVLATLAVVALALAAVPLLTGVTAVVVANAALWLVVGSVAPVLTMLVVDDAPESAWGERIGLLNKYQGYGWAGGLVLGTVWPLVGVRLVGADAATRALFWLLAACALVSAVGAARTLPRPEGHVTSERKVRRIARFVTNSRRNVRGATFAFAPNRLYWTTRTVDPRALAGRIDPALGTYLAAAALFFTGFAAFWAPLPLFLTDAGFGSGQVFALYLVSSLASAVLYEGAGRLAARYDVRLLQSGALAVRGLFFPAVAALAGLGALAVGFVAVGTALAVLGLTWAVIAVVGTAIVTRLAPPDLRGDVLGVHTALGAVAGGVGGVLGGWAATTGYTVAFAVAGGLVLLGGGLVLSLGMLSGGERAVGPSDAAGDAGSAAGLGDSDGPRPD</sequence>
<organism evidence="4 5">
    <name type="scientific">Halosimplex pelagicum</name>
    <dbReference type="NCBI Taxonomy" id="869886"/>
    <lineage>
        <taxon>Archaea</taxon>
        <taxon>Methanobacteriati</taxon>
        <taxon>Methanobacteriota</taxon>
        <taxon>Stenosarchaea group</taxon>
        <taxon>Halobacteria</taxon>
        <taxon>Halobacteriales</taxon>
        <taxon>Haloarculaceae</taxon>
        <taxon>Halosimplex</taxon>
    </lineage>
</organism>
<dbReference type="GO" id="GO:0022857">
    <property type="term" value="F:transmembrane transporter activity"/>
    <property type="evidence" value="ECO:0007669"/>
    <property type="project" value="InterPro"/>
</dbReference>
<evidence type="ECO:0000256" key="2">
    <source>
        <dbReference type="SAM" id="Phobius"/>
    </source>
</evidence>
<dbReference type="InterPro" id="IPR011701">
    <property type="entry name" value="MFS"/>
</dbReference>
<feature type="transmembrane region" description="Helical" evidence="2">
    <location>
        <begin position="93"/>
        <end position="115"/>
    </location>
</feature>
<dbReference type="RefSeq" id="WP_179918117.1">
    <property type="nucleotide sequence ID" value="NZ_CP058909.1"/>
</dbReference>
<accession>A0A7D5PFB2</accession>
<feature type="compositionally biased region" description="Low complexity" evidence="1">
    <location>
        <begin position="434"/>
        <end position="449"/>
    </location>
</feature>
<feature type="transmembrane region" description="Helical" evidence="2">
    <location>
        <begin position="243"/>
        <end position="262"/>
    </location>
</feature>
<feature type="transmembrane region" description="Helical" evidence="2">
    <location>
        <begin position="274"/>
        <end position="293"/>
    </location>
</feature>
<evidence type="ECO:0000259" key="3">
    <source>
        <dbReference type="PROSITE" id="PS50850"/>
    </source>
</evidence>
<keyword evidence="5" id="KW-1185">Reference proteome</keyword>
<dbReference type="GeneID" id="56084151"/>
<gene>
    <name evidence="4" type="ORF">HZS54_16140</name>
</gene>
<keyword evidence="2" id="KW-1133">Transmembrane helix</keyword>
<feature type="domain" description="Major facilitator superfamily (MFS) profile" evidence="3">
    <location>
        <begin position="1"/>
        <end position="426"/>
    </location>
</feature>
<dbReference type="PANTHER" id="PTHR23518:SF2">
    <property type="entry name" value="MAJOR FACILITATOR SUPERFAMILY TRANSPORTER"/>
    <property type="match status" value="1"/>
</dbReference>
<evidence type="ECO:0000313" key="4">
    <source>
        <dbReference type="EMBL" id="QLH83060.1"/>
    </source>
</evidence>
<feature type="transmembrane region" description="Helical" evidence="2">
    <location>
        <begin position="342"/>
        <end position="361"/>
    </location>
</feature>
<dbReference type="InterPro" id="IPR036259">
    <property type="entry name" value="MFS_trans_sf"/>
</dbReference>
<dbReference type="KEGG" id="hpel:HZS54_16140"/>
<dbReference type="Pfam" id="PF07690">
    <property type="entry name" value="MFS_1"/>
    <property type="match status" value="1"/>
</dbReference>
<dbReference type="PANTHER" id="PTHR23518">
    <property type="entry name" value="C-METHYLTRANSFERASE"/>
    <property type="match status" value="1"/>
</dbReference>
<evidence type="ECO:0000256" key="1">
    <source>
        <dbReference type="SAM" id="MobiDB-lite"/>
    </source>
</evidence>
<feature type="region of interest" description="Disordered" evidence="1">
    <location>
        <begin position="432"/>
        <end position="455"/>
    </location>
</feature>
<feature type="transmembrane region" description="Helical" evidence="2">
    <location>
        <begin position="7"/>
        <end position="29"/>
    </location>
</feature>
<protein>
    <submittedName>
        <fullName evidence="4">MFS transporter</fullName>
    </submittedName>
</protein>
<name>A0A7D5PFB2_9EURY</name>
<keyword evidence="2" id="KW-0472">Membrane</keyword>
<dbReference type="OrthoDB" id="86286at2157"/>
<feature type="transmembrane region" description="Helical" evidence="2">
    <location>
        <begin position="402"/>
        <end position="424"/>
    </location>
</feature>
<feature type="transmembrane region" description="Helical" evidence="2">
    <location>
        <begin position="136"/>
        <end position="158"/>
    </location>
</feature>
<feature type="transmembrane region" description="Helical" evidence="2">
    <location>
        <begin position="373"/>
        <end position="396"/>
    </location>
</feature>
<dbReference type="InterPro" id="IPR020846">
    <property type="entry name" value="MFS_dom"/>
</dbReference>
<dbReference type="Proteomes" id="UP000509346">
    <property type="component" value="Chromosome"/>
</dbReference>
<dbReference type="AlphaFoldDB" id="A0A7D5PFB2"/>
<reference evidence="4 5" key="1">
    <citation type="submission" date="2020-07" db="EMBL/GenBank/DDBJ databases">
        <title>Halosimplex litoreum sp. nov. and Halosimplex rubrum sp. nov., isolated from different salt environments.</title>
        <authorList>
            <person name="Cui H."/>
        </authorList>
    </citation>
    <scope>NUCLEOTIDE SEQUENCE [LARGE SCALE GENOMIC DNA]</scope>
    <source>
        <strain evidence="4 5">R2</strain>
    </source>
</reference>
<dbReference type="PROSITE" id="PS50850">
    <property type="entry name" value="MFS"/>
    <property type="match status" value="1"/>
</dbReference>